<dbReference type="AlphaFoldDB" id="A0A2K8KKX6"/>
<keyword evidence="4" id="KW-0067">ATP-binding</keyword>
<dbReference type="Gene3D" id="3.50.50.100">
    <property type="match status" value="1"/>
</dbReference>
<protein>
    <submittedName>
        <fullName evidence="9">Selenide, water dikinase SelD</fullName>
    </submittedName>
</protein>
<dbReference type="InterPro" id="IPR016188">
    <property type="entry name" value="PurM-like_N"/>
</dbReference>
<evidence type="ECO:0000259" key="6">
    <source>
        <dbReference type="Pfam" id="PF00586"/>
    </source>
</evidence>
<dbReference type="Pfam" id="PF07992">
    <property type="entry name" value="Pyr_redox_2"/>
    <property type="match status" value="1"/>
</dbReference>
<dbReference type="RefSeq" id="WP_071481535.1">
    <property type="nucleotide sequence ID" value="NZ_CP024899.1"/>
</dbReference>
<dbReference type="SUPFAM" id="SSF51905">
    <property type="entry name" value="FAD/NAD(P)-binding domain"/>
    <property type="match status" value="2"/>
</dbReference>
<name>A0A2K8KKX6_9RHOB</name>
<dbReference type="SUPFAM" id="SSF55326">
    <property type="entry name" value="PurM N-terminal domain-like"/>
    <property type="match status" value="1"/>
</dbReference>
<evidence type="ECO:0000256" key="1">
    <source>
        <dbReference type="ARBA" id="ARBA00022679"/>
    </source>
</evidence>
<dbReference type="SUPFAM" id="SSF56042">
    <property type="entry name" value="PurM C-terminal domain-like"/>
    <property type="match status" value="1"/>
</dbReference>
<keyword evidence="5" id="KW-0711">Selenium</keyword>
<dbReference type="OrthoDB" id="9767928at2"/>
<dbReference type="InterPro" id="IPR023753">
    <property type="entry name" value="FAD/NAD-binding_dom"/>
</dbReference>
<evidence type="ECO:0000259" key="7">
    <source>
        <dbReference type="Pfam" id="PF02769"/>
    </source>
</evidence>
<dbReference type="KEGG" id="rbg:BG454_15735"/>
<evidence type="ECO:0000256" key="5">
    <source>
        <dbReference type="ARBA" id="ARBA00023266"/>
    </source>
</evidence>
<dbReference type="GO" id="GO:0016491">
    <property type="term" value="F:oxidoreductase activity"/>
    <property type="evidence" value="ECO:0007669"/>
    <property type="project" value="InterPro"/>
</dbReference>
<dbReference type="EMBL" id="CP024899">
    <property type="protein sequence ID" value="ATX67090.1"/>
    <property type="molecule type" value="Genomic_DNA"/>
</dbReference>
<evidence type="ECO:0000256" key="3">
    <source>
        <dbReference type="ARBA" id="ARBA00022777"/>
    </source>
</evidence>
<keyword evidence="10" id="KW-1185">Reference proteome</keyword>
<accession>A0A2K8KKX6</accession>
<dbReference type="NCBIfam" id="TIGR03169">
    <property type="entry name" value="Nterm_to_SelD"/>
    <property type="match status" value="1"/>
</dbReference>
<dbReference type="InterPro" id="IPR004536">
    <property type="entry name" value="SPS/SelD"/>
</dbReference>
<dbReference type="Gene3D" id="3.90.650.10">
    <property type="entry name" value="PurM-like C-terminal domain"/>
    <property type="match status" value="1"/>
</dbReference>
<feature type="domain" description="FAD/NAD(P)-binding" evidence="8">
    <location>
        <begin position="10"/>
        <end position="295"/>
    </location>
</feature>
<dbReference type="GO" id="GO:0005737">
    <property type="term" value="C:cytoplasm"/>
    <property type="evidence" value="ECO:0007669"/>
    <property type="project" value="TreeGrafter"/>
</dbReference>
<dbReference type="STRING" id="441209.GCA_001870665_02929"/>
<dbReference type="GO" id="GO:0005524">
    <property type="term" value="F:ATP binding"/>
    <property type="evidence" value="ECO:0007669"/>
    <property type="project" value="UniProtKB-KW"/>
</dbReference>
<dbReference type="InterPro" id="IPR010918">
    <property type="entry name" value="PurM-like_C_dom"/>
</dbReference>
<feature type="domain" description="PurM-like N-terminal" evidence="6">
    <location>
        <begin position="427"/>
        <end position="535"/>
    </location>
</feature>
<evidence type="ECO:0000256" key="2">
    <source>
        <dbReference type="ARBA" id="ARBA00022741"/>
    </source>
</evidence>
<keyword evidence="2" id="KW-0547">Nucleotide-binding</keyword>
<dbReference type="InterPro" id="IPR036676">
    <property type="entry name" value="PurM-like_C_sf"/>
</dbReference>
<dbReference type="GO" id="GO:0016260">
    <property type="term" value="P:selenocysteine biosynthetic process"/>
    <property type="evidence" value="ECO:0007669"/>
    <property type="project" value="TreeGrafter"/>
</dbReference>
<evidence type="ECO:0000256" key="4">
    <source>
        <dbReference type="ARBA" id="ARBA00022840"/>
    </source>
</evidence>
<keyword evidence="3 9" id="KW-0418">Kinase</keyword>
<dbReference type="PANTHER" id="PTHR10256:SF0">
    <property type="entry name" value="INACTIVE SELENIDE, WATER DIKINASE-LIKE PROTEIN-RELATED"/>
    <property type="match status" value="1"/>
</dbReference>
<reference evidence="9 10" key="1">
    <citation type="submission" date="2017-11" db="EMBL/GenBank/DDBJ databases">
        <title>Revised Sequence and Annotation of the Rhodobaca barguzinensis strain alga05 Genome.</title>
        <authorList>
            <person name="Kopejtka K."/>
            <person name="Tomasch J.M."/>
            <person name="Bunk B."/>
            <person name="Koblizek M."/>
        </authorList>
    </citation>
    <scope>NUCLEOTIDE SEQUENCE [LARGE SCALE GENOMIC DNA]</scope>
    <source>
        <strain evidence="10">alga05</strain>
    </source>
</reference>
<proteinExistence type="predicted"/>
<sequence>MYMPLPLTRDLVLIGGGHTHALVLHRWAMHPLPGVRLTVINPDPVAPYTGMLPGFIAGHYAREELDIDLVRLARRAGARLVLGKARGIDREARLVNVPGRPPIPYDLAAIDIGITSDLPMIPGYADHAVSAKPLGRYAQQWDAWRAKLEQGAVRAQIVVIGGGVAGVELALAMAYRLQGRTAQITIVQSGALLPNIGAQAKARLIGHLKRSSITIREQAQVCEVTQKGVTLADGTHIAASLTLGAAGSRPQDWLRDTGLDLTDGFITVDPFLRSVTDPAIFAVGDCAHMAHAPRAKAGVYAVRQAPYLFDNLRAALGVGRLRAYKPQRDYLKLVSLGGKTALADKWSLPLEGRWLWGLKDRIDAKFMGQFRDPRPMPPALPPAYAVGLAEMLGDKPLCGGCGAKMGAQTLRAALPDVARADVEAGIGDDAAILRIGDARQVIATDHLRALTDDPWMMARIAATHALGDIWAMGARPQAALAQVTLPHMAPELQARTLREVMAGAQSVLDPAGVALIGGHSAMGAEMQLGFTLTGLLDGAATKKAGAQPGDALILCKPLGTGVIMAAEMQWAAPGAVVANALQMMVQSQAKAAELLAPHAHAMTDVTGFGLAGHLAEMLAQDGLSAQLDLSALPILDGAEALIAAGYHSSLAAANRAALRALLDAAETPRAALLVDPQTAGGLLACVPAKQAETLVEKLQAAGFQAATIGEITGKDGPHIVAA</sequence>
<gene>
    <name evidence="9" type="primary">selD</name>
    <name evidence="9" type="ORF">BG454_15735</name>
</gene>
<dbReference type="NCBIfam" id="TIGR00476">
    <property type="entry name" value="selD"/>
    <property type="match status" value="1"/>
</dbReference>
<feature type="domain" description="PurM-like C-terminal" evidence="7">
    <location>
        <begin position="547"/>
        <end position="717"/>
    </location>
</feature>
<dbReference type="InterPro" id="IPR017584">
    <property type="entry name" value="Pyridine_nucleo_diS_OxRdtase_N"/>
</dbReference>
<evidence type="ECO:0000313" key="10">
    <source>
        <dbReference type="Proteomes" id="UP000228948"/>
    </source>
</evidence>
<dbReference type="GO" id="GO:0004756">
    <property type="term" value="F:selenide, water dikinase activity"/>
    <property type="evidence" value="ECO:0007669"/>
    <property type="project" value="TreeGrafter"/>
</dbReference>
<dbReference type="PANTHER" id="PTHR10256">
    <property type="entry name" value="SELENIDE, WATER DIKINASE"/>
    <property type="match status" value="1"/>
</dbReference>
<organism evidence="9 10">
    <name type="scientific">Roseinatronobacter bogoriensis subsp. barguzinensis</name>
    <dbReference type="NCBI Taxonomy" id="441209"/>
    <lineage>
        <taxon>Bacteria</taxon>
        <taxon>Pseudomonadati</taxon>
        <taxon>Pseudomonadota</taxon>
        <taxon>Alphaproteobacteria</taxon>
        <taxon>Rhodobacterales</taxon>
        <taxon>Paracoccaceae</taxon>
        <taxon>Roseinatronobacter</taxon>
    </lineage>
</organism>
<dbReference type="CDD" id="cd02195">
    <property type="entry name" value="SelD"/>
    <property type="match status" value="1"/>
</dbReference>
<evidence type="ECO:0000313" key="9">
    <source>
        <dbReference type="EMBL" id="ATX67090.1"/>
    </source>
</evidence>
<dbReference type="Gene3D" id="3.30.1330.10">
    <property type="entry name" value="PurM-like, N-terminal domain"/>
    <property type="match status" value="1"/>
</dbReference>
<dbReference type="InterPro" id="IPR036188">
    <property type="entry name" value="FAD/NAD-bd_sf"/>
</dbReference>
<keyword evidence="1" id="KW-0808">Transferase</keyword>
<evidence type="ECO:0000259" key="8">
    <source>
        <dbReference type="Pfam" id="PF07992"/>
    </source>
</evidence>
<dbReference type="Pfam" id="PF02769">
    <property type="entry name" value="AIRS_C"/>
    <property type="match status" value="1"/>
</dbReference>
<dbReference type="Proteomes" id="UP000228948">
    <property type="component" value="Chromosome"/>
</dbReference>
<dbReference type="Pfam" id="PF00586">
    <property type="entry name" value="AIRS"/>
    <property type="match status" value="1"/>
</dbReference>
<dbReference type="InterPro" id="IPR036921">
    <property type="entry name" value="PurM-like_N_sf"/>
</dbReference>